<proteinExistence type="inferred from homology"/>
<comment type="similarity">
    <text evidence="2">Belongs to the MHC class I family.</text>
</comment>
<dbReference type="Gene3D" id="3.30.500.10">
    <property type="entry name" value="MHC class I-like antigen recognition-like"/>
    <property type="match status" value="1"/>
</dbReference>
<name>A0A6A5ES42_PERFL</name>
<keyword evidence="1" id="KW-0325">Glycoprotein</keyword>
<feature type="compositionally biased region" description="Polar residues" evidence="3">
    <location>
        <begin position="345"/>
        <end position="360"/>
    </location>
</feature>
<dbReference type="FunFam" id="3.30.500.10:FF:000001">
    <property type="entry name" value="H-2 class I histocompatibility antigen, alpha chain"/>
    <property type="match status" value="1"/>
</dbReference>
<evidence type="ECO:0000256" key="3">
    <source>
        <dbReference type="SAM" id="MobiDB-lite"/>
    </source>
</evidence>
<dbReference type="InterPro" id="IPR037055">
    <property type="entry name" value="MHC_I-like_Ag-recog_sf"/>
</dbReference>
<keyword evidence="4" id="KW-0812">Transmembrane</keyword>
<dbReference type="InterPro" id="IPR011161">
    <property type="entry name" value="MHC_I-like_Ag-recog"/>
</dbReference>
<dbReference type="Gene3D" id="2.60.40.10">
    <property type="entry name" value="Immunoglobulins"/>
    <property type="match status" value="1"/>
</dbReference>
<protein>
    <recommendedName>
        <fullName evidence="6">Ig-like domain-containing protein</fullName>
    </recommendedName>
</protein>
<evidence type="ECO:0000259" key="6">
    <source>
        <dbReference type="PROSITE" id="PS50835"/>
    </source>
</evidence>
<dbReference type="InterPro" id="IPR011162">
    <property type="entry name" value="MHC_I/II-like_Ag-recog"/>
</dbReference>
<dbReference type="PANTHER" id="PTHR16675:SF237">
    <property type="entry name" value="MHC CLASS I ANTIGEN TRANSCRIPT VARIANT 1-RELATED"/>
    <property type="match status" value="1"/>
</dbReference>
<dbReference type="PROSITE" id="PS50835">
    <property type="entry name" value="IG_LIKE"/>
    <property type="match status" value="1"/>
</dbReference>
<feature type="transmembrane region" description="Helical" evidence="4">
    <location>
        <begin position="291"/>
        <end position="315"/>
    </location>
</feature>
<dbReference type="Pfam" id="PF07654">
    <property type="entry name" value="C1-set"/>
    <property type="match status" value="1"/>
</dbReference>
<keyword evidence="4" id="KW-0472">Membrane</keyword>
<evidence type="ECO:0000256" key="1">
    <source>
        <dbReference type="ARBA" id="ARBA00023180"/>
    </source>
</evidence>
<dbReference type="GO" id="GO:0006955">
    <property type="term" value="P:immune response"/>
    <property type="evidence" value="ECO:0007669"/>
    <property type="project" value="TreeGrafter"/>
</dbReference>
<dbReference type="InterPro" id="IPR050208">
    <property type="entry name" value="MHC_class-I_related"/>
</dbReference>
<dbReference type="GO" id="GO:0009897">
    <property type="term" value="C:external side of plasma membrane"/>
    <property type="evidence" value="ECO:0007669"/>
    <property type="project" value="TreeGrafter"/>
</dbReference>
<dbReference type="InterPro" id="IPR036179">
    <property type="entry name" value="Ig-like_dom_sf"/>
</dbReference>
<keyword evidence="8" id="KW-1185">Reference proteome</keyword>
<evidence type="ECO:0000256" key="2">
    <source>
        <dbReference type="RuleBase" id="RU004439"/>
    </source>
</evidence>
<evidence type="ECO:0000313" key="7">
    <source>
        <dbReference type="EMBL" id="KAF1381988.1"/>
    </source>
</evidence>
<evidence type="ECO:0000313" key="8">
    <source>
        <dbReference type="Proteomes" id="UP000465112"/>
    </source>
</evidence>
<feature type="compositionally biased region" description="Low complexity" evidence="3">
    <location>
        <begin position="330"/>
        <end position="344"/>
    </location>
</feature>
<evidence type="ECO:0000256" key="5">
    <source>
        <dbReference type="SAM" id="SignalP"/>
    </source>
</evidence>
<keyword evidence="5" id="KW-0732">Signal</keyword>
<gene>
    <name evidence="7" type="ORF">PFLUV_G00159720</name>
</gene>
<dbReference type="Proteomes" id="UP000465112">
    <property type="component" value="Chromosome 13"/>
</dbReference>
<keyword evidence="4" id="KW-1133">Transmembrane helix</keyword>
<sequence>MKKFMLLLLFCHVSSPVKHSLKFFFTGSSGVPNFPEFVAAAVVDEVLVGYCDTKQKIAEPKQYWVETFLENNPQQLEFYTQRFLEIEPNFFKARIDNFKQRFNQSGGVHIFQEMSGCEWDDETGEVNGFNQYGYDGEDFLALDLKTSTWIAPKPQAVITKQRWDADKSRIKYNEIYLTEIYPEWLKMYVDYGKIFLLRKVSCHATGFYPDRAMMFWRKDGEELHEDVDLGEILPNHDGSFQMSVDLDLSSVPAEDWRRYDCVFHLAGVEDDIITKLDKAEIRTNREKPTNMTIPIIAAVVVVALVLLAMIGVLVYRKKKESPTYSNVPQNGSDTSSDSSPNGSNEGVNSSTPLTTASEPTLDTMVEFLSTSPPDAAVSLCPVLSPGHHGGGPLYQSS</sequence>
<dbReference type="InterPro" id="IPR001039">
    <property type="entry name" value="MHC_I_a_a1/a2"/>
</dbReference>
<dbReference type="GO" id="GO:0005615">
    <property type="term" value="C:extracellular space"/>
    <property type="evidence" value="ECO:0007669"/>
    <property type="project" value="TreeGrafter"/>
</dbReference>
<accession>A0A6A5ES42</accession>
<feature type="domain" description="Ig-like" evidence="6">
    <location>
        <begin position="182"/>
        <end position="261"/>
    </location>
</feature>
<feature type="region of interest" description="Disordered" evidence="3">
    <location>
        <begin position="378"/>
        <end position="397"/>
    </location>
</feature>
<dbReference type="SUPFAM" id="SSF54452">
    <property type="entry name" value="MHC antigen-recognition domain"/>
    <property type="match status" value="1"/>
</dbReference>
<dbReference type="SMART" id="SM00407">
    <property type="entry name" value="IGc1"/>
    <property type="match status" value="1"/>
</dbReference>
<feature type="region of interest" description="Disordered" evidence="3">
    <location>
        <begin position="321"/>
        <end position="368"/>
    </location>
</feature>
<reference evidence="7 8" key="1">
    <citation type="submission" date="2019-06" db="EMBL/GenBank/DDBJ databases">
        <title>A chromosome-scale genome assembly of the European perch, Perca fluviatilis.</title>
        <authorList>
            <person name="Roques C."/>
            <person name="Zahm M."/>
            <person name="Cabau C."/>
            <person name="Klopp C."/>
            <person name="Bouchez O."/>
            <person name="Donnadieu C."/>
            <person name="Kuhl H."/>
            <person name="Gislard M."/>
            <person name="Guendouz S."/>
            <person name="Journot L."/>
            <person name="Haffray P."/>
            <person name="Bestin A."/>
            <person name="Morvezen R."/>
            <person name="Feron R."/>
            <person name="Wen M."/>
            <person name="Jouanno E."/>
            <person name="Herpin A."/>
            <person name="Schartl M."/>
            <person name="Postlethwait J."/>
            <person name="Schaerlinger B."/>
            <person name="Chardard D."/>
            <person name="Lecocq T."/>
            <person name="Poncet C."/>
            <person name="Jaffrelo L."/>
            <person name="Lampietro C."/>
            <person name="Guiguen Y."/>
        </authorList>
    </citation>
    <scope>NUCLEOTIDE SEQUENCE [LARGE SCALE GENOMIC DNA]</scope>
    <source>
        <tissue evidence="7">Blood</tissue>
    </source>
</reference>
<feature type="compositionally biased region" description="Gly residues" evidence="3">
    <location>
        <begin position="387"/>
        <end position="397"/>
    </location>
</feature>
<organism evidence="7 8">
    <name type="scientific">Perca fluviatilis</name>
    <name type="common">European perch</name>
    <dbReference type="NCBI Taxonomy" id="8168"/>
    <lineage>
        <taxon>Eukaryota</taxon>
        <taxon>Metazoa</taxon>
        <taxon>Chordata</taxon>
        <taxon>Craniata</taxon>
        <taxon>Vertebrata</taxon>
        <taxon>Euteleostomi</taxon>
        <taxon>Actinopterygii</taxon>
        <taxon>Neopterygii</taxon>
        <taxon>Teleostei</taxon>
        <taxon>Neoteleostei</taxon>
        <taxon>Acanthomorphata</taxon>
        <taxon>Eupercaria</taxon>
        <taxon>Perciformes</taxon>
        <taxon>Percoidei</taxon>
        <taxon>Percidae</taxon>
        <taxon>Percinae</taxon>
        <taxon>Perca</taxon>
    </lineage>
</organism>
<dbReference type="InterPro" id="IPR013783">
    <property type="entry name" value="Ig-like_fold"/>
</dbReference>
<dbReference type="InterPro" id="IPR007110">
    <property type="entry name" value="Ig-like_dom"/>
</dbReference>
<feature type="chain" id="PRO_5025634450" description="Ig-like domain-containing protein" evidence="5">
    <location>
        <begin position="21"/>
        <end position="397"/>
    </location>
</feature>
<dbReference type="InterPro" id="IPR003597">
    <property type="entry name" value="Ig_C1-set"/>
</dbReference>
<dbReference type="Pfam" id="PF00129">
    <property type="entry name" value="MHC_I"/>
    <property type="match status" value="1"/>
</dbReference>
<dbReference type="EMBL" id="VHII01000013">
    <property type="protein sequence ID" value="KAF1381988.1"/>
    <property type="molecule type" value="Genomic_DNA"/>
</dbReference>
<dbReference type="PRINTS" id="PR01638">
    <property type="entry name" value="MHCCLASSI"/>
</dbReference>
<dbReference type="PANTHER" id="PTHR16675">
    <property type="entry name" value="MHC CLASS I-RELATED"/>
    <property type="match status" value="1"/>
</dbReference>
<dbReference type="AlphaFoldDB" id="A0A6A5ES42"/>
<comment type="caution">
    <text evidence="7">The sequence shown here is derived from an EMBL/GenBank/DDBJ whole genome shotgun (WGS) entry which is preliminary data.</text>
</comment>
<dbReference type="SUPFAM" id="SSF48726">
    <property type="entry name" value="Immunoglobulin"/>
    <property type="match status" value="1"/>
</dbReference>
<evidence type="ECO:0000256" key="4">
    <source>
        <dbReference type="SAM" id="Phobius"/>
    </source>
</evidence>
<feature type="signal peptide" evidence="5">
    <location>
        <begin position="1"/>
        <end position="20"/>
    </location>
</feature>